<accession>A0A4Q1CMN2</accession>
<evidence type="ECO:0000256" key="2">
    <source>
        <dbReference type="SAM" id="SignalP"/>
    </source>
</evidence>
<evidence type="ECO:0000313" key="3">
    <source>
        <dbReference type="EMBL" id="RXK61951.1"/>
    </source>
</evidence>
<comment type="caution">
    <text evidence="3">The sequence shown here is derived from an EMBL/GenBank/DDBJ whole genome shotgun (WGS) entry which is preliminary data.</text>
</comment>
<dbReference type="OrthoDB" id="678557at2"/>
<keyword evidence="4" id="KW-1185">Reference proteome</keyword>
<reference evidence="3 4" key="1">
    <citation type="submission" date="2019-01" db="EMBL/GenBank/DDBJ databases">
        <title>Lacibacter sp. strain TTM-7.</title>
        <authorList>
            <person name="Chen W.-M."/>
        </authorList>
    </citation>
    <scope>NUCLEOTIDE SEQUENCE [LARGE SCALE GENOMIC DNA]</scope>
    <source>
        <strain evidence="3 4">TTM-7</strain>
    </source>
</reference>
<sequence>MKKYQAFPALFSVCFATACSNGLEEGKSATTITPVTTTAPAAPPPVQQPQQTATKGTVTLNPPHGQPGHRCDIKVGEPLTGTAPATTINTQPPQMQPVTNTVVAPSAPGTVAAGKNPPHGQPGHRCDIAVGAPLNSKPAQ</sequence>
<protein>
    <recommendedName>
        <fullName evidence="5">Secreted protein</fullName>
    </recommendedName>
</protein>
<proteinExistence type="predicted"/>
<dbReference type="EMBL" id="SDHW01000001">
    <property type="protein sequence ID" value="RXK61951.1"/>
    <property type="molecule type" value="Genomic_DNA"/>
</dbReference>
<dbReference type="AlphaFoldDB" id="A0A4Q1CMN2"/>
<organism evidence="3 4">
    <name type="scientific">Lacibacter luteus</name>
    <dbReference type="NCBI Taxonomy" id="2508719"/>
    <lineage>
        <taxon>Bacteria</taxon>
        <taxon>Pseudomonadati</taxon>
        <taxon>Bacteroidota</taxon>
        <taxon>Chitinophagia</taxon>
        <taxon>Chitinophagales</taxon>
        <taxon>Chitinophagaceae</taxon>
        <taxon>Lacibacter</taxon>
    </lineage>
</organism>
<gene>
    <name evidence="3" type="ORF">ESA94_02760</name>
</gene>
<evidence type="ECO:0000256" key="1">
    <source>
        <dbReference type="SAM" id="MobiDB-lite"/>
    </source>
</evidence>
<keyword evidence="2" id="KW-0732">Signal</keyword>
<evidence type="ECO:0000313" key="4">
    <source>
        <dbReference type="Proteomes" id="UP000290204"/>
    </source>
</evidence>
<name>A0A4Q1CMN2_9BACT</name>
<feature type="chain" id="PRO_5020728158" description="Secreted protein" evidence="2">
    <location>
        <begin position="19"/>
        <end position="140"/>
    </location>
</feature>
<dbReference type="PROSITE" id="PS51257">
    <property type="entry name" value="PROKAR_LIPOPROTEIN"/>
    <property type="match status" value="1"/>
</dbReference>
<feature type="region of interest" description="Disordered" evidence="1">
    <location>
        <begin position="35"/>
        <end position="140"/>
    </location>
</feature>
<dbReference type="Proteomes" id="UP000290204">
    <property type="component" value="Unassembled WGS sequence"/>
</dbReference>
<feature type="signal peptide" evidence="2">
    <location>
        <begin position="1"/>
        <end position="18"/>
    </location>
</feature>
<dbReference type="RefSeq" id="WP_129129323.1">
    <property type="nucleotide sequence ID" value="NZ_SDHW01000001.1"/>
</dbReference>
<evidence type="ECO:0008006" key="5">
    <source>
        <dbReference type="Google" id="ProtNLM"/>
    </source>
</evidence>
<feature type="compositionally biased region" description="Polar residues" evidence="1">
    <location>
        <begin position="83"/>
        <end position="103"/>
    </location>
</feature>